<dbReference type="Gene3D" id="3.30.450.30">
    <property type="entry name" value="Dynein light chain 2a, cytoplasmic"/>
    <property type="match status" value="1"/>
</dbReference>
<dbReference type="EMBL" id="JANBPU010000012">
    <property type="protein sequence ID" value="KAJ1920544.1"/>
    <property type="molecule type" value="Genomic_DNA"/>
</dbReference>
<dbReference type="AlphaFoldDB" id="A0A9W8A6F7"/>
<protein>
    <submittedName>
        <fullName evidence="1">Uncharacterized protein</fullName>
    </submittedName>
</protein>
<proteinExistence type="predicted"/>
<keyword evidence="2" id="KW-1185">Reference proteome</keyword>
<comment type="caution">
    <text evidence="1">The sequence shown here is derived from an EMBL/GenBank/DDBJ whole genome shotgun (WGS) entry which is preliminary data.</text>
</comment>
<organism evidence="1 2">
    <name type="scientific">Mycoemilia scoparia</name>
    <dbReference type="NCBI Taxonomy" id="417184"/>
    <lineage>
        <taxon>Eukaryota</taxon>
        <taxon>Fungi</taxon>
        <taxon>Fungi incertae sedis</taxon>
        <taxon>Zoopagomycota</taxon>
        <taxon>Kickxellomycotina</taxon>
        <taxon>Kickxellomycetes</taxon>
        <taxon>Kickxellales</taxon>
        <taxon>Kickxellaceae</taxon>
        <taxon>Mycoemilia</taxon>
    </lineage>
</organism>
<dbReference type="Proteomes" id="UP001150538">
    <property type="component" value="Unassembled WGS sequence"/>
</dbReference>
<reference evidence="1" key="1">
    <citation type="submission" date="2022-07" db="EMBL/GenBank/DDBJ databases">
        <title>Phylogenomic reconstructions and comparative analyses of Kickxellomycotina fungi.</title>
        <authorList>
            <person name="Reynolds N.K."/>
            <person name="Stajich J.E."/>
            <person name="Barry K."/>
            <person name="Grigoriev I.V."/>
            <person name="Crous P."/>
            <person name="Smith M.E."/>
        </authorList>
    </citation>
    <scope>NUCLEOTIDE SEQUENCE</scope>
    <source>
        <strain evidence="1">NBRC 100468</strain>
    </source>
</reference>
<sequence length="87" mass="9648">MTIAAVGSIPESASGFISSIADQAESIACHSEDTELPVIAIDAGDFTIQIKRKENPYRQQQWLTIGILRVKPVYNEPVDDFVPEYHD</sequence>
<evidence type="ECO:0000313" key="1">
    <source>
        <dbReference type="EMBL" id="KAJ1920544.1"/>
    </source>
</evidence>
<evidence type="ECO:0000313" key="2">
    <source>
        <dbReference type="Proteomes" id="UP001150538"/>
    </source>
</evidence>
<gene>
    <name evidence="1" type="ORF">H4219_001243</name>
</gene>
<accession>A0A9W8A6F7</accession>
<name>A0A9W8A6F7_9FUNG</name>